<dbReference type="HOGENOM" id="CLU_007884_14_0_1"/>
<dbReference type="STRING" id="5601.A0A0D2E956"/>
<accession>A0A0D2E956</accession>
<dbReference type="GO" id="GO:0005770">
    <property type="term" value="C:late endosome"/>
    <property type="evidence" value="ECO:0007669"/>
    <property type="project" value="TreeGrafter"/>
</dbReference>
<dbReference type="AlphaFoldDB" id="A0A0D2E956"/>
<name>A0A0D2E956_9EURO</name>
<dbReference type="PROSITE" id="PS51257">
    <property type="entry name" value="PROKAR_LIPOPROTEIN"/>
    <property type="match status" value="1"/>
</dbReference>
<evidence type="ECO:0000256" key="1">
    <source>
        <dbReference type="SAM" id="MobiDB-lite"/>
    </source>
</evidence>
<dbReference type="GO" id="GO:0042147">
    <property type="term" value="P:retrograde transport, endosome to Golgi"/>
    <property type="evidence" value="ECO:0007669"/>
    <property type="project" value="TreeGrafter"/>
</dbReference>
<dbReference type="PANTHER" id="PTHR13847">
    <property type="entry name" value="SARCOSINE DEHYDROGENASE-RELATED"/>
    <property type="match status" value="1"/>
</dbReference>
<feature type="domain" description="FAD dependent oxidoreductase" evidence="2">
    <location>
        <begin position="9"/>
        <end position="440"/>
    </location>
</feature>
<evidence type="ECO:0000313" key="3">
    <source>
        <dbReference type="EMBL" id="KIW70842.1"/>
    </source>
</evidence>
<keyword evidence="4" id="KW-1185">Reference proteome</keyword>
<gene>
    <name evidence="3" type="ORF">PV04_03079</name>
</gene>
<evidence type="ECO:0000313" key="4">
    <source>
        <dbReference type="Proteomes" id="UP000054266"/>
    </source>
</evidence>
<dbReference type="Pfam" id="PF01266">
    <property type="entry name" value="DAO"/>
    <property type="match status" value="1"/>
</dbReference>
<dbReference type="EMBL" id="KN846957">
    <property type="protein sequence ID" value="KIW70842.1"/>
    <property type="molecule type" value="Genomic_DNA"/>
</dbReference>
<evidence type="ECO:0000259" key="2">
    <source>
        <dbReference type="Pfam" id="PF01266"/>
    </source>
</evidence>
<protein>
    <recommendedName>
        <fullName evidence="2">FAD dependent oxidoreductase domain-containing protein</fullName>
    </recommendedName>
</protein>
<dbReference type="SUPFAM" id="SSF51905">
    <property type="entry name" value="FAD/NAD(P)-binding domain"/>
    <property type="match status" value="1"/>
</dbReference>
<reference evidence="3 4" key="1">
    <citation type="submission" date="2015-01" db="EMBL/GenBank/DDBJ databases">
        <title>The Genome Sequence of Capronia semiimmersa CBS27337.</title>
        <authorList>
            <consortium name="The Broad Institute Genomics Platform"/>
            <person name="Cuomo C."/>
            <person name="de Hoog S."/>
            <person name="Gorbushina A."/>
            <person name="Stielow B."/>
            <person name="Teixiera M."/>
            <person name="Abouelleil A."/>
            <person name="Chapman S.B."/>
            <person name="Priest M."/>
            <person name="Young S.K."/>
            <person name="Wortman J."/>
            <person name="Nusbaum C."/>
            <person name="Birren B."/>
        </authorList>
    </citation>
    <scope>NUCLEOTIDE SEQUENCE [LARGE SCALE GENOMIC DNA]</scope>
    <source>
        <strain evidence="3 4">CBS 27337</strain>
    </source>
</reference>
<proteinExistence type="predicted"/>
<dbReference type="Gene3D" id="3.30.9.10">
    <property type="entry name" value="D-Amino Acid Oxidase, subunit A, domain 2"/>
    <property type="match status" value="1"/>
</dbReference>
<dbReference type="GO" id="GO:0005829">
    <property type="term" value="C:cytosol"/>
    <property type="evidence" value="ECO:0007669"/>
    <property type="project" value="GOC"/>
</dbReference>
<dbReference type="PANTHER" id="PTHR13847:SF150">
    <property type="entry name" value="OXIDOREDUCTASE TDA3-RELATED"/>
    <property type="match status" value="1"/>
</dbReference>
<feature type="region of interest" description="Disordered" evidence="1">
    <location>
        <begin position="116"/>
        <end position="166"/>
    </location>
</feature>
<dbReference type="InterPro" id="IPR006076">
    <property type="entry name" value="FAD-dep_OxRdtase"/>
</dbReference>
<dbReference type="InterPro" id="IPR036188">
    <property type="entry name" value="FAD/NAD-bd_sf"/>
</dbReference>
<sequence>MAASERKSIVIVGGGIVGCTTAYFLTRHPKYNPELHSIHLLEATGIASGASGKAGGLLALWAYPQALVPLSFKLHADLATEHDGARRWGYRGVGVGQIELKARPLTGTENVIAQRGDVDGEASASDATGPVDGRGGAVRGVHRADVTSDGNVDPDPSRVSLQKRSQASYANMRKAGLPDDLDWVAEECALAYESMGSPQDTAQVHPYQFTTSMAALAEEKGARIIVGARVDTIETAASGHVVHYHTRAGPDPSSSSHAAGDAEAKSLHATDVIITAGPWTPTVWPGTPISALRAHSVTIRPSRPLSAYCLFTSLSLPKKFKAGGNVKGRVSHVTPEIYARPNNEIYACGEGDHLVGLPRSAADVEVDDSRCQDIVDYCASFSDELRDGHVLVRQACYLPQVETGGGPLVGRTNTPGVFIAAGHTCWGIQNGPGTGKVMSEFVFDGKAGSANVGGLDPRKVLR</sequence>
<dbReference type="Proteomes" id="UP000054266">
    <property type="component" value="Unassembled WGS sequence"/>
</dbReference>
<organism evidence="3 4">
    <name type="scientific">Phialophora macrospora</name>
    <dbReference type="NCBI Taxonomy" id="1851006"/>
    <lineage>
        <taxon>Eukaryota</taxon>
        <taxon>Fungi</taxon>
        <taxon>Dikarya</taxon>
        <taxon>Ascomycota</taxon>
        <taxon>Pezizomycotina</taxon>
        <taxon>Eurotiomycetes</taxon>
        <taxon>Chaetothyriomycetidae</taxon>
        <taxon>Chaetothyriales</taxon>
        <taxon>Herpotrichiellaceae</taxon>
        <taxon>Phialophora</taxon>
    </lineage>
</organism>
<dbReference type="Gene3D" id="3.50.50.60">
    <property type="entry name" value="FAD/NAD(P)-binding domain"/>
    <property type="match status" value="2"/>
</dbReference>